<dbReference type="Proteomes" id="UP000265520">
    <property type="component" value="Unassembled WGS sequence"/>
</dbReference>
<comment type="caution">
    <text evidence="1">The sequence shown here is derived from an EMBL/GenBank/DDBJ whole genome shotgun (WGS) entry which is preliminary data.</text>
</comment>
<keyword evidence="2" id="KW-1185">Reference proteome</keyword>
<organism evidence="1 2">
    <name type="scientific">Trifolium medium</name>
    <dbReference type="NCBI Taxonomy" id="97028"/>
    <lineage>
        <taxon>Eukaryota</taxon>
        <taxon>Viridiplantae</taxon>
        <taxon>Streptophyta</taxon>
        <taxon>Embryophyta</taxon>
        <taxon>Tracheophyta</taxon>
        <taxon>Spermatophyta</taxon>
        <taxon>Magnoliopsida</taxon>
        <taxon>eudicotyledons</taxon>
        <taxon>Gunneridae</taxon>
        <taxon>Pentapetalae</taxon>
        <taxon>rosids</taxon>
        <taxon>fabids</taxon>
        <taxon>Fabales</taxon>
        <taxon>Fabaceae</taxon>
        <taxon>Papilionoideae</taxon>
        <taxon>50 kb inversion clade</taxon>
        <taxon>NPAAA clade</taxon>
        <taxon>Hologalegina</taxon>
        <taxon>IRL clade</taxon>
        <taxon>Trifolieae</taxon>
        <taxon>Trifolium</taxon>
    </lineage>
</organism>
<dbReference type="AlphaFoldDB" id="A0A392UXV9"/>
<name>A0A392UXV9_9FABA</name>
<evidence type="ECO:0000313" key="2">
    <source>
        <dbReference type="Proteomes" id="UP000265520"/>
    </source>
</evidence>
<dbReference type="EMBL" id="LXQA010963359">
    <property type="protein sequence ID" value="MCI78980.1"/>
    <property type="molecule type" value="Genomic_DNA"/>
</dbReference>
<gene>
    <name evidence="1" type="ORF">A2U01_0100251</name>
</gene>
<protein>
    <submittedName>
        <fullName evidence="1">Uncharacterized protein</fullName>
    </submittedName>
</protein>
<sequence length="27" mass="2784">CGMVELTGISSGSHYDAWMPMGAIVGN</sequence>
<proteinExistence type="predicted"/>
<feature type="non-terminal residue" evidence="1">
    <location>
        <position position="1"/>
    </location>
</feature>
<accession>A0A392UXV9</accession>
<evidence type="ECO:0000313" key="1">
    <source>
        <dbReference type="EMBL" id="MCI78980.1"/>
    </source>
</evidence>
<reference evidence="1 2" key="1">
    <citation type="journal article" date="2018" name="Front. Plant Sci.">
        <title>Red Clover (Trifolium pratense) and Zigzag Clover (T. medium) - A Picture of Genomic Similarities and Differences.</title>
        <authorList>
            <person name="Dluhosova J."/>
            <person name="Istvanek J."/>
            <person name="Nedelnik J."/>
            <person name="Repkova J."/>
        </authorList>
    </citation>
    <scope>NUCLEOTIDE SEQUENCE [LARGE SCALE GENOMIC DNA]</scope>
    <source>
        <strain evidence="2">cv. 10/8</strain>
        <tissue evidence="1">Leaf</tissue>
    </source>
</reference>